<dbReference type="InterPro" id="IPR011990">
    <property type="entry name" value="TPR-like_helical_dom_sf"/>
</dbReference>
<sequence>MAQALLRIGAHADALTVAREITDPYLHATTLSALAVAVGPHEAEPIVREITYPYYRVRALAQVMRATSDPRQAYALLADARTWLPAVDPDWQLSAHTELVRAGAALGVAAVADLVAAARDLAEAAKSSAVHELAVAVGLGQHHPAAASPARSTTPTSAAGR</sequence>
<gene>
    <name evidence="1" type="ORF">BBK82_32690</name>
</gene>
<accession>A0A1B2HQT4</accession>
<dbReference type="AlphaFoldDB" id="A0A1B2HQT4"/>
<protein>
    <submittedName>
        <fullName evidence="1">Uncharacterized protein</fullName>
    </submittedName>
</protein>
<name>A0A1B2HQT4_9PSEU</name>
<evidence type="ECO:0000313" key="1">
    <source>
        <dbReference type="EMBL" id="ANZ40090.1"/>
    </source>
</evidence>
<dbReference type="EMBL" id="CP016793">
    <property type="protein sequence ID" value="ANZ40090.1"/>
    <property type="molecule type" value="Genomic_DNA"/>
</dbReference>
<proteinExistence type="predicted"/>
<dbReference type="Gene3D" id="1.25.40.10">
    <property type="entry name" value="Tetratricopeptide repeat domain"/>
    <property type="match status" value="1"/>
</dbReference>
<organism evidence="1 2">
    <name type="scientific">Lentzea guizhouensis</name>
    <dbReference type="NCBI Taxonomy" id="1586287"/>
    <lineage>
        <taxon>Bacteria</taxon>
        <taxon>Bacillati</taxon>
        <taxon>Actinomycetota</taxon>
        <taxon>Actinomycetes</taxon>
        <taxon>Pseudonocardiales</taxon>
        <taxon>Pseudonocardiaceae</taxon>
        <taxon>Lentzea</taxon>
    </lineage>
</organism>
<dbReference type="RefSeq" id="WP_065918431.1">
    <property type="nucleotide sequence ID" value="NZ_CP016793.1"/>
</dbReference>
<keyword evidence="2" id="KW-1185">Reference proteome</keyword>
<reference evidence="1 2" key="1">
    <citation type="submission" date="2016-07" db="EMBL/GenBank/DDBJ databases">
        <title>Complete genome sequence of the Lentzea guizhouensis DHS C013.</title>
        <authorList>
            <person name="Cao C."/>
        </authorList>
    </citation>
    <scope>NUCLEOTIDE SEQUENCE [LARGE SCALE GENOMIC DNA]</scope>
    <source>
        <strain evidence="1 2">DHS C013</strain>
    </source>
</reference>
<dbReference type="Proteomes" id="UP000093053">
    <property type="component" value="Chromosome"/>
</dbReference>
<evidence type="ECO:0000313" key="2">
    <source>
        <dbReference type="Proteomes" id="UP000093053"/>
    </source>
</evidence>
<dbReference type="STRING" id="1586287.BBK82_32690"/>
<dbReference type="KEGG" id="led:BBK82_32690"/>